<evidence type="ECO:0000259" key="2">
    <source>
        <dbReference type="Pfam" id="PF12776"/>
    </source>
</evidence>
<organism evidence="3 4">
    <name type="scientific">Puccinia striiformis</name>
    <dbReference type="NCBI Taxonomy" id="27350"/>
    <lineage>
        <taxon>Eukaryota</taxon>
        <taxon>Fungi</taxon>
        <taxon>Dikarya</taxon>
        <taxon>Basidiomycota</taxon>
        <taxon>Pucciniomycotina</taxon>
        <taxon>Pucciniomycetes</taxon>
        <taxon>Pucciniales</taxon>
        <taxon>Pucciniaceae</taxon>
        <taxon>Puccinia</taxon>
    </lineage>
</organism>
<reference evidence="4" key="3">
    <citation type="journal article" date="2018" name="Mol. Plant Microbe Interact.">
        <title>Genome sequence resources for the wheat stripe rust pathogen (Puccinia striiformis f. sp. tritici) and the barley stripe rust pathogen (Puccinia striiformis f. sp. hordei).</title>
        <authorList>
            <person name="Xia C."/>
            <person name="Wang M."/>
            <person name="Yin C."/>
            <person name="Cornejo O.E."/>
            <person name="Hulbert S.H."/>
            <person name="Chen X."/>
        </authorList>
    </citation>
    <scope>NUCLEOTIDE SEQUENCE [LARGE SCALE GENOMIC DNA]</scope>
    <source>
        <strain evidence="4">93TX-2</strain>
    </source>
</reference>
<dbReference type="Pfam" id="PF12776">
    <property type="entry name" value="Myb_DNA-bind_3"/>
    <property type="match status" value="1"/>
</dbReference>
<dbReference type="AlphaFoldDB" id="A0A2S4UGR2"/>
<reference evidence="3 4" key="1">
    <citation type="submission" date="2017-12" db="EMBL/GenBank/DDBJ databases">
        <title>Gene loss provides genomic basis for host adaptation in cereal stripe rust fungi.</title>
        <authorList>
            <person name="Xia C."/>
        </authorList>
    </citation>
    <scope>NUCLEOTIDE SEQUENCE [LARGE SCALE GENOMIC DNA]</scope>
    <source>
        <strain evidence="3 4">93TX-2</strain>
    </source>
</reference>
<feature type="domain" description="Myb/SANT-like" evidence="2">
    <location>
        <begin position="160"/>
        <end position="253"/>
    </location>
</feature>
<evidence type="ECO:0000256" key="1">
    <source>
        <dbReference type="SAM" id="MobiDB-lite"/>
    </source>
</evidence>
<dbReference type="EMBL" id="PKSM01000372">
    <property type="protein sequence ID" value="POV96391.1"/>
    <property type="molecule type" value="Genomic_DNA"/>
</dbReference>
<feature type="compositionally biased region" description="Acidic residues" evidence="1">
    <location>
        <begin position="124"/>
        <end position="145"/>
    </location>
</feature>
<proteinExistence type="predicted"/>
<reference evidence="4" key="2">
    <citation type="journal article" date="2018" name="BMC Genomics">
        <title>Genomic insights into host adaptation between the wheat stripe rust pathogen (Puccinia striiformis f. sp. tritici) and the barley stripe rust pathogen (Puccinia striiformis f. sp. hordei).</title>
        <authorList>
            <person name="Xia C."/>
            <person name="Wang M."/>
            <person name="Yin C."/>
            <person name="Cornejo O.E."/>
            <person name="Hulbert S.H."/>
            <person name="Chen X."/>
        </authorList>
    </citation>
    <scope>NUCLEOTIDE SEQUENCE [LARGE SCALE GENOMIC DNA]</scope>
    <source>
        <strain evidence="4">93TX-2</strain>
    </source>
</reference>
<feature type="region of interest" description="Disordered" evidence="1">
    <location>
        <begin position="75"/>
        <end position="160"/>
    </location>
</feature>
<dbReference type="PANTHER" id="PTHR47072:SF4">
    <property type="entry name" value="MYB_SANT-LIKE DOMAIN-CONTAINING PROTEIN"/>
    <property type="match status" value="1"/>
</dbReference>
<sequence length="464" mass="51751">MQGSGACTIAVGIPGFRADLIFFFKIRENPNLRTIDTKCHPNNPRIVPKILTFGKLTQIHLNKIRKCLQKHLTPIPISLQPKHPSKKTARKTPTKDAKKDTPAKKKITASRASKKGIVTKEESESSEEEDDDEEEESSEEEEEEGTKDTKKKKKKPNHPWTDDQRVALLAFIHDQIALGKGTDNGNLKGEGWTAVRKDMFDRFEITFDNKQLKNQKGAIRKLYVDLKFLKNQSGFGWNAATGMVTADKGTWKELIQAHPKRKFVSLRAMTIHWFDLADELFDTAMAKGEGAVLPGQAPPKDKGNKVFTGLTDSSELSKTSIKQRQGVIKGDLDESDDEITMVKQPAREPPKKRIRESKYDVLKDGVEAIVEVLRGGQHDTKPDQKPVIKQDVEAPPPVQVQSTRQEAIALMATMFLGQVTTDVYIKFIKVIESEASAEVFLSLASSTNSTVCMGWLQSASEATT</sequence>
<dbReference type="Proteomes" id="UP000238274">
    <property type="component" value="Unassembled WGS sequence"/>
</dbReference>
<feature type="compositionally biased region" description="Basic and acidic residues" evidence="1">
    <location>
        <begin position="93"/>
        <end position="103"/>
    </location>
</feature>
<gene>
    <name evidence="3" type="ORF">PSHT_15160</name>
</gene>
<accession>A0A2S4UGR2</accession>
<dbReference type="OrthoDB" id="76215at2759"/>
<name>A0A2S4UGR2_9BASI</name>
<dbReference type="PANTHER" id="PTHR47072">
    <property type="match status" value="1"/>
</dbReference>
<keyword evidence="4" id="KW-1185">Reference proteome</keyword>
<feature type="compositionally biased region" description="Basic residues" evidence="1">
    <location>
        <begin position="104"/>
        <end position="114"/>
    </location>
</feature>
<evidence type="ECO:0000313" key="3">
    <source>
        <dbReference type="EMBL" id="POV96391.1"/>
    </source>
</evidence>
<comment type="caution">
    <text evidence="3">The sequence shown here is derived from an EMBL/GenBank/DDBJ whole genome shotgun (WGS) entry which is preliminary data.</text>
</comment>
<feature type="compositionally biased region" description="Basic residues" evidence="1">
    <location>
        <begin position="83"/>
        <end position="92"/>
    </location>
</feature>
<evidence type="ECO:0000313" key="4">
    <source>
        <dbReference type="Proteomes" id="UP000238274"/>
    </source>
</evidence>
<protein>
    <recommendedName>
        <fullName evidence="2">Myb/SANT-like domain-containing protein</fullName>
    </recommendedName>
</protein>
<dbReference type="VEuPathDB" id="FungiDB:PSHT_15160"/>
<dbReference type="VEuPathDB" id="FungiDB:PSTT_05241"/>
<dbReference type="InterPro" id="IPR024752">
    <property type="entry name" value="Myb/SANT-like_dom"/>
</dbReference>